<keyword evidence="3" id="KW-1185">Reference proteome</keyword>
<evidence type="ECO:0000313" key="3">
    <source>
        <dbReference type="Proteomes" id="UP000095280"/>
    </source>
</evidence>
<evidence type="ECO:0000313" key="4">
    <source>
        <dbReference type="WBParaSite" id="maker-uti_cns_0002266-snap-gene-0.3-mRNA-1"/>
    </source>
</evidence>
<protein>
    <submittedName>
        <fullName evidence="4">Phosphatidylinositol-glycan biosynthesis class X protein</fullName>
    </submittedName>
</protein>
<proteinExistence type="predicted"/>
<dbReference type="Proteomes" id="UP000095280">
    <property type="component" value="Unplaced"/>
</dbReference>
<evidence type="ECO:0000256" key="1">
    <source>
        <dbReference type="SAM" id="Phobius"/>
    </source>
</evidence>
<feature type="transmembrane region" description="Helical" evidence="1">
    <location>
        <begin position="218"/>
        <end position="243"/>
    </location>
</feature>
<feature type="signal peptide" evidence="2">
    <location>
        <begin position="1"/>
        <end position="19"/>
    </location>
</feature>
<accession>A0A1I8GLQ0</accession>
<keyword evidence="1" id="KW-0472">Membrane</keyword>
<keyword evidence="2" id="KW-0732">Signal</keyword>
<keyword evidence="1" id="KW-1133">Transmembrane helix</keyword>
<organism evidence="3 4">
    <name type="scientific">Macrostomum lignano</name>
    <dbReference type="NCBI Taxonomy" id="282301"/>
    <lineage>
        <taxon>Eukaryota</taxon>
        <taxon>Metazoa</taxon>
        <taxon>Spiralia</taxon>
        <taxon>Lophotrochozoa</taxon>
        <taxon>Platyhelminthes</taxon>
        <taxon>Rhabditophora</taxon>
        <taxon>Macrostomorpha</taxon>
        <taxon>Macrostomida</taxon>
        <taxon>Macrostomidae</taxon>
        <taxon>Macrostomum</taxon>
    </lineage>
</organism>
<dbReference type="WBParaSite" id="maker-uti_cns_0002266-snap-gene-0.3-mRNA-1">
    <property type="protein sequence ID" value="maker-uti_cns_0002266-snap-gene-0.3-mRNA-1"/>
    <property type="gene ID" value="maker-uti_cns_0002266-snap-gene-0.3"/>
</dbReference>
<dbReference type="AlphaFoldDB" id="A0A1I8GLQ0"/>
<feature type="chain" id="PRO_5009319484" evidence="2">
    <location>
        <begin position="20"/>
        <end position="251"/>
    </location>
</feature>
<name>A0A1I8GLQ0_9PLAT</name>
<reference evidence="4" key="1">
    <citation type="submission" date="2016-11" db="UniProtKB">
        <authorList>
            <consortium name="WormBaseParasite"/>
        </authorList>
    </citation>
    <scope>IDENTIFICATION</scope>
</reference>
<sequence>MRLIFWIAFLATVFDPLYSFNITVHDTKNEYFLSSLISVNFTVDKNPSGEKVSQVIENATVNLINTEVNGSIVFYRFSIAQQEPSTSFVKSLDLMIQAQPSDDKERRFIQEFEITATFDDSTQLANWTGTPLSFIVRFPKFPHFQVKTDWQYSCPVSLPLSLCHVLNTTVCSAEPPYKFVDVDLRLSNTVFNAGKPANHSYADKVEECPLAYQTRQDIGIGCIVAFWSIALAAVLWGVIKFLLKRHRKRYD</sequence>
<evidence type="ECO:0000256" key="2">
    <source>
        <dbReference type="SAM" id="SignalP"/>
    </source>
</evidence>
<keyword evidence="1" id="KW-0812">Transmembrane</keyword>